<reference evidence="3" key="4">
    <citation type="journal article" date="2015" name="G3 (Bethesda)">
        <title>Genome sequences of three phytopathogenic species of the Magnaporthaceae family of fungi.</title>
        <authorList>
            <person name="Okagaki L.H."/>
            <person name="Nunes C.C."/>
            <person name="Sailsbery J."/>
            <person name="Clay B."/>
            <person name="Brown D."/>
            <person name="John T."/>
            <person name="Oh Y."/>
            <person name="Young N."/>
            <person name="Fitzgerald M."/>
            <person name="Haas B.J."/>
            <person name="Zeng Q."/>
            <person name="Young S."/>
            <person name="Adiconis X."/>
            <person name="Fan L."/>
            <person name="Levin J.Z."/>
            <person name="Mitchell T.K."/>
            <person name="Okubara P.A."/>
            <person name="Farman M.L."/>
            <person name="Kohn L.M."/>
            <person name="Birren B."/>
            <person name="Ma L.-J."/>
            <person name="Dean R.A."/>
        </authorList>
    </citation>
    <scope>NUCLEOTIDE SEQUENCE</scope>
    <source>
        <strain evidence="3">R3-111a-1</strain>
    </source>
</reference>
<feature type="compositionally biased region" description="Basic and acidic residues" evidence="1">
    <location>
        <begin position="42"/>
        <end position="52"/>
    </location>
</feature>
<dbReference type="RefSeq" id="XP_009230100.1">
    <property type="nucleotide sequence ID" value="XM_009231836.1"/>
</dbReference>
<accession>J3PK65</accession>
<reference evidence="4" key="1">
    <citation type="submission" date="2010-07" db="EMBL/GenBank/DDBJ databases">
        <title>The genome sequence of Gaeumannomyces graminis var. tritici strain R3-111a-1.</title>
        <authorList>
            <consortium name="The Broad Institute Genome Sequencing Platform"/>
            <person name="Ma L.-J."/>
            <person name="Dead R."/>
            <person name="Young S."/>
            <person name="Zeng Q."/>
            <person name="Koehrsen M."/>
            <person name="Alvarado L."/>
            <person name="Berlin A."/>
            <person name="Chapman S.B."/>
            <person name="Chen Z."/>
            <person name="Freedman E."/>
            <person name="Gellesch M."/>
            <person name="Goldberg J."/>
            <person name="Griggs A."/>
            <person name="Gujja S."/>
            <person name="Heilman E.R."/>
            <person name="Heiman D."/>
            <person name="Hepburn T."/>
            <person name="Howarth C."/>
            <person name="Jen D."/>
            <person name="Larson L."/>
            <person name="Mehta T."/>
            <person name="Neiman D."/>
            <person name="Pearson M."/>
            <person name="Roberts A."/>
            <person name="Saif S."/>
            <person name="Shea T."/>
            <person name="Shenoy N."/>
            <person name="Sisk P."/>
            <person name="Stolte C."/>
            <person name="Sykes S."/>
            <person name="Walk T."/>
            <person name="White J."/>
            <person name="Yandava C."/>
            <person name="Haas B."/>
            <person name="Nusbaum C."/>
            <person name="Birren B."/>
        </authorList>
    </citation>
    <scope>NUCLEOTIDE SEQUENCE [LARGE SCALE GENOMIC DNA]</scope>
    <source>
        <strain evidence="4">R3-111a-1</strain>
    </source>
</reference>
<dbReference type="GeneID" id="20354370"/>
<protein>
    <submittedName>
        <fullName evidence="2 3">Uncharacterized protein</fullName>
    </submittedName>
</protein>
<reference evidence="3" key="5">
    <citation type="submission" date="2018-04" db="UniProtKB">
        <authorList>
            <consortium name="EnsemblFungi"/>
        </authorList>
    </citation>
    <scope>IDENTIFICATION</scope>
    <source>
        <strain evidence="3">R3-111a-1</strain>
    </source>
</reference>
<proteinExistence type="predicted"/>
<evidence type="ECO:0000256" key="1">
    <source>
        <dbReference type="SAM" id="MobiDB-lite"/>
    </source>
</evidence>
<evidence type="ECO:0000313" key="4">
    <source>
        <dbReference type="Proteomes" id="UP000006039"/>
    </source>
</evidence>
<dbReference type="Proteomes" id="UP000006039">
    <property type="component" value="Unassembled WGS sequence"/>
</dbReference>
<sequence length="74" mass="7856">MDTNKQQNPPATDSAPNAAASAPPTQNGQRQPWVEWFGAQELDTKTAGEGDGKPQTCSNRTRAAEADAEMLEGI</sequence>
<dbReference type="HOGENOM" id="CLU_2687985_0_0_1"/>
<dbReference type="AlphaFoldDB" id="J3PK65"/>
<gene>
    <name evidence="3" type="primary">20354370</name>
    <name evidence="2" type="ORF">GGTG_13912</name>
</gene>
<dbReference type="VEuPathDB" id="FungiDB:GGTG_13912"/>
<evidence type="ECO:0000313" key="2">
    <source>
        <dbReference type="EMBL" id="EJT68514.1"/>
    </source>
</evidence>
<evidence type="ECO:0000313" key="3">
    <source>
        <dbReference type="EnsemblFungi" id="EJT68514"/>
    </source>
</evidence>
<dbReference type="EMBL" id="GL385471">
    <property type="protein sequence ID" value="EJT68514.1"/>
    <property type="molecule type" value="Genomic_DNA"/>
</dbReference>
<feature type="compositionally biased region" description="Low complexity" evidence="1">
    <location>
        <begin position="8"/>
        <end position="25"/>
    </location>
</feature>
<reference evidence="2" key="2">
    <citation type="submission" date="2010-07" db="EMBL/GenBank/DDBJ databases">
        <authorList>
            <consortium name="The Broad Institute Genome Sequencing Platform"/>
            <consortium name="Broad Institute Genome Sequencing Center for Infectious Disease"/>
            <person name="Ma L.-J."/>
            <person name="Dead R."/>
            <person name="Young S."/>
            <person name="Zeng Q."/>
            <person name="Koehrsen M."/>
            <person name="Alvarado L."/>
            <person name="Berlin A."/>
            <person name="Chapman S.B."/>
            <person name="Chen Z."/>
            <person name="Freedman E."/>
            <person name="Gellesch M."/>
            <person name="Goldberg J."/>
            <person name="Griggs A."/>
            <person name="Gujja S."/>
            <person name="Heilman E.R."/>
            <person name="Heiman D."/>
            <person name="Hepburn T."/>
            <person name="Howarth C."/>
            <person name="Jen D."/>
            <person name="Larson L."/>
            <person name="Mehta T."/>
            <person name="Neiman D."/>
            <person name="Pearson M."/>
            <person name="Roberts A."/>
            <person name="Saif S."/>
            <person name="Shea T."/>
            <person name="Shenoy N."/>
            <person name="Sisk P."/>
            <person name="Stolte C."/>
            <person name="Sykes S."/>
            <person name="Walk T."/>
            <person name="White J."/>
            <person name="Yandava C."/>
            <person name="Haas B."/>
            <person name="Nusbaum C."/>
            <person name="Birren B."/>
        </authorList>
    </citation>
    <scope>NUCLEOTIDE SEQUENCE</scope>
    <source>
        <strain evidence="2">R3-111a-1</strain>
    </source>
</reference>
<organism evidence="2">
    <name type="scientific">Gaeumannomyces tritici (strain R3-111a-1)</name>
    <name type="common">Wheat and barley take-all root rot fungus</name>
    <name type="synonym">Gaeumannomyces graminis var. tritici</name>
    <dbReference type="NCBI Taxonomy" id="644352"/>
    <lineage>
        <taxon>Eukaryota</taxon>
        <taxon>Fungi</taxon>
        <taxon>Dikarya</taxon>
        <taxon>Ascomycota</taxon>
        <taxon>Pezizomycotina</taxon>
        <taxon>Sordariomycetes</taxon>
        <taxon>Sordariomycetidae</taxon>
        <taxon>Magnaporthales</taxon>
        <taxon>Magnaporthaceae</taxon>
        <taxon>Gaeumannomyces</taxon>
    </lineage>
</organism>
<feature type="region of interest" description="Disordered" evidence="1">
    <location>
        <begin position="1"/>
        <end position="74"/>
    </location>
</feature>
<keyword evidence="4" id="KW-1185">Reference proteome</keyword>
<dbReference type="EnsemblFungi" id="EJT68514">
    <property type="protein sequence ID" value="EJT68514"/>
    <property type="gene ID" value="GGTG_13912"/>
</dbReference>
<name>J3PK65_GAET3</name>
<reference evidence="2" key="3">
    <citation type="submission" date="2010-09" db="EMBL/GenBank/DDBJ databases">
        <title>Annotation of Gaeumannomyces graminis var. tritici R3-111a-1.</title>
        <authorList>
            <consortium name="The Broad Institute Genome Sequencing Platform"/>
            <person name="Ma L.-J."/>
            <person name="Dead R."/>
            <person name="Young S.K."/>
            <person name="Zeng Q."/>
            <person name="Gargeya S."/>
            <person name="Fitzgerald M."/>
            <person name="Haas B."/>
            <person name="Abouelleil A."/>
            <person name="Alvarado L."/>
            <person name="Arachchi H.M."/>
            <person name="Berlin A."/>
            <person name="Brown A."/>
            <person name="Chapman S.B."/>
            <person name="Chen Z."/>
            <person name="Dunbar C."/>
            <person name="Freedman E."/>
            <person name="Gearin G."/>
            <person name="Gellesch M."/>
            <person name="Goldberg J."/>
            <person name="Griggs A."/>
            <person name="Gujja S."/>
            <person name="Heiman D."/>
            <person name="Howarth C."/>
            <person name="Larson L."/>
            <person name="Lui A."/>
            <person name="MacDonald P.J.P."/>
            <person name="Mehta T."/>
            <person name="Montmayeur A."/>
            <person name="Murphy C."/>
            <person name="Neiman D."/>
            <person name="Pearson M."/>
            <person name="Priest M."/>
            <person name="Roberts A."/>
            <person name="Saif S."/>
            <person name="Shea T."/>
            <person name="Shenoy N."/>
            <person name="Sisk P."/>
            <person name="Stolte C."/>
            <person name="Sykes S."/>
            <person name="Yandava C."/>
            <person name="Wortman J."/>
            <person name="Nusbaum C."/>
            <person name="Birren B."/>
        </authorList>
    </citation>
    <scope>NUCLEOTIDE SEQUENCE</scope>
    <source>
        <strain evidence="2">R3-111a-1</strain>
    </source>
</reference>